<name>A0ABT7JI76_9DEIO</name>
<dbReference type="EMBL" id="JASNGB010000109">
    <property type="protein sequence ID" value="MDL2344754.1"/>
    <property type="molecule type" value="Genomic_DNA"/>
</dbReference>
<reference evidence="1 2" key="1">
    <citation type="submission" date="2023-05" db="EMBL/GenBank/DDBJ databases">
        <authorList>
            <person name="Gao F."/>
        </authorList>
    </citation>
    <scope>NUCLEOTIDE SEQUENCE [LARGE SCALE GENOMIC DNA]</scope>
    <source>
        <strain evidence="1 2">MIMF12</strain>
    </source>
</reference>
<proteinExistence type="predicted"/>
<evidence type="ECO:0000313" key="1">
    <source>
        <dbReference type="EMBL" id="MDL2344754.1"/>
    </source>
</evidence>
<gene>
    <name evidence="1" type="ORF">QOL99_11420</name>
</gene>
<organism evidence="1 2">
    <name type="scientific">Deinococcus rhizophilus</name>
    <dbReference type="NCBI Taxonomy" id="3049544"/>
    <lineage>
        <taxon>Bacteria</taxon>
        <taxon>Thermotogati</taxon>
        <taxon>Deinococcota</taxon>
        <taxon>Deinococci</taxon>
        <taxon>Deinococcales</taxon>
        <taxon>Deinococcaceae</taxon>
        <taxon>Deinococcus</taxon>
    </lineage>
</organism>
<dbReference type="Proteomes" id="UP001302059">
    <property type="component" value="Unassembled WGS sequence"/>
</dbReference>
<keyword evidence="2" id="KW-1185">Reference proteome</keyword>
<protein>
    <submittedName>
        <fullName evidence="1">NAD(P)/FAD-dependent oxidoreductase</fullName>
    </submittedName>
</protein>
<accession>A0ABT7JI76</accession>
<feature type="non-terminal residue" evidence="1">
    <location>
        <position position="1"/>
    </location>
</feature>
<sequence length="71" mass="7301">HYAAGGHPGGAIYGAALPAWRGGPLHPQPYRLRPRLWQVGTGVHPGGGIPAILGGALIVDRRMGQESGSGR</sequence>
<evidence type="ECO:0000313" key="2">
    <source>
        <dbReference type="Proteomes" id="UP001302059"/>
    </source>
</evidence>
<comment type="caution">
    <text evidence="1">The sequence shown here is derived from an EMBL/GenBank/DDBJ whole genome shotgun (WGS) entry which is preliminary data.</text>
</comment>